<reference evidence="3" key="1">
    <citation type="submission" date="2019-08" db="EMBL/GenBank/DDBJ databases">
        <authorList>
            <person name="Kucharzyk K."/>
            <person name="Murdoch R.W."/>
            <person name="Higgins S."/>
            <person name="Loffler F."/>
        </authorList>
    </citation>
    <scope>NUCLEOTIDE SEQUENCE</scope>
</reference>
<feature type="transmembrane region" description="Helical" evidence="1">
    <location>
        <begin position="149"/>
        <end position="165"/>
    </location>
</feature>
<dbReference type="Pfam" id="PF01970">
    <property type="entry name" value="TctA"/>
    <property type="match status" value="1"/>
</dbReference>
<feature type="transmembrane region" description="Helical" evidence="1">
    <location>
        <begin position="330"/>
        <end position="351"/>
    </location>
</feature>
<protein>
    <recommendedName>
        <fullName evidence="2">DUF112 domain-containing protein</fullName>
    </recommendedName>
</protein>
<dbReference type="PANTHER" id="PTHR35342">
    <property type="entry name" value="TRICARBOXYLIC TRANSPORT PROTEIN"/>
    <property type="match status" value="1"/>
</dbReference>
<dbReference type="EMBL" id="VSSQ01000010">
    <property type="protein sequence ID" value="MPL59921.1"/>
    <property type="molecule type" value="Genomic_DNA"/>
</dbReference>
<evidence type="ECO:0000313" key="3">
    <source>
        <dbReference type="EMBL" id="MPL59921.1"/>
    </source>
</evidence>
<evidence type="ECO:0000256" key="1">
    <source>
        <dbReference type="SAM" id="Phobius"/>
    </source>
</evidence>
<feature type="transmembrane region" description="Helical" evidence="1">
    <location>
        <begin position="262"/>
        <end position="288"/>
    </location>
</feature>
<feature type="transmembrane region" description="Helical" evidence="1">
    <location>
        <begin position="363"/>
        <end position="385"/>
    </location>
</feature>
<accession>A0A644T1W5</accession>
<dbReference type="PANTHER" id="PTHR35342:SF5">
    <property type="entry name" value="TRICARBOXYLIC TRANSPORT PROTEIN"/>
    <property type="match status" value="1"/>
</dbReference>
<feature type="transmembrane region" description="Helical" evidence="1">
    <location>
        <begin position="171"/>
        <end position="188"/>
    </location>
</feature>
<organism evidence="3">
    <name type="scientific">bioreactor metagenome</name>
    <dbReference type="NCBI Taxonomy" id="1076179"/>
    <lineage>
        <taxon>unclassified sequences</taxon>
        <taxon>metagenomes</taxon>
        <taxon>ecological metagenomes</taxon>
    </lineage>
</organism>
<feature type="transmembrane region" description="Helical" evidence="1">
    <location>
        <begin position="442"/>
        <end position="463"/>
    </location>
</feature>
<dbReference type="AlphaFoldDB" id="A0A644T1W5"/>
<comment type="caution">
    <text evidence="3">The sequence shown here is derived from an EMBL/GenBank/DDBJ whole genome shotgun (WGS) entry which is preliminary data.</text>
</comment>
<evidence type="ECO:0000259" key="2">
    <source>
        <dbReference type="Pfam" id="PF01970"/>
    </source>
</evidence>
<keyword evidence="1" id="KW-0812">Transmembrane</keyword>
<gene>
    <name evidence="3" type="ORF">SDC9_05477</name>
</gene>
<keyword evidence="1" id="KW-1133">Transmembrane helix</keyword>
<feature type="domain" description="DUF112" evidence="2">
    <location>
        <begin position="23"/>
        <end position="447"/>
    </location>
</feature>
<sequence length="508" mass="53037">MFSVLADVLPSIANQLFSLPVIFSLVLGVIGGLIIGALPGLSATMGVALMIPFTYGMNPIAAIVMLMAIYTSAITGGSVSAILICTPGTPASAATAIDGYPLTEQGKGLKALGVSIISSTIGGLFSGFCLLLISPLLASLSLKFGAPEYFLLAVFGLSIIASLASESLVKGLAAGFLGVVISTIGIDNDSAFPRFTFDSLNLMGGIPPVPALIGLFSIPQVLGEIDRVLRRAKSGAEKEKIGEVKGALFPSWSEFKSIFPTIIRSAFIGLYIGILPGAGADIGSWVSYNEAKRFSKKKELFGKGSLEGLAASEAANNAVTGGAMIPMMTLGIPGSAAAAVIMGGLMIQGMVPGAELFTVKAQTTYSVIFGFIIANLFMGIIGLLVSRYVVNITRVPAGILHPIVVVLSVVGSFAITQNIYNVYVMIVFGVLGYFMKRTKFPASATVLGMLLGSMAETGFRQSIIMARGNVLKYYLSRPLCLVLIGLIILGVILPVIIERSKKRKSIQA</sequence>
<name>A0A644T1W5_9ZZZZ</name>
<feature type="transmembrane region" description="Helical" evidence="1">
    <location>
        <begin position="12"/>
        <end position="35"/>
    </location>
</feature>
<feature type="transmembrane region" description="Helical" evidence="1">
    <location>
        <begin position="397"/>
        <end position="414"/>
    </location>
</feature>
<feature type="transmembrane region" description="Helical" evidence="1">
    <location>
        <begin position="111"/>
        <end position="137"/>
    </location>
</feature>
<keyword evidence="1" id="KW-0472">Membrane</keyword>
<feature type="transmembrane region" description="Helical" evidence="1">
    <location>
        <begin position="200"/>
        <end position="222"/>
    </location>
</feature>
<feature type="transmembrane region" description="Helical" evidence="1">
    <location>
        <begin position="475"/>
        <end position="497"/>
    </location>
</feature>
<dbReference type="InterPro" id="IPR002823">
    <property type="entry name" value="DUF112_TM"/>
</dbReference>
<proteinExistence type="predicted"/>